<feature type="chain" id="PRO_5032683474" evidence="4">
    <location>
        <begin position="19"/>
        <end position="275"/>
    </location>
</feature>
<dbReference type="PANTHER" id="PTHR10869">
    <property type="entry name" value="PROLYL 4-HYDROXYLASE ALPHA SUBUNIT"/>
    <property type="match status" value="1"/>
</dbReference>
<dbReference type="GO" id="GO:0046872">
    <property type="term" value="F:metal ion binding"/>
    <property type="evidence" value="ECO:0007669"/>
    <property type="project" value="UniProtKB-KW"/>
</dbReference>
<dbReference type="EMBL" id="CAJNOE010000076">
    <property type="protein sequence ID" value="CAF0868133.1"/>
    <property type="molecule type" value="Genomic_DNA"/>
</dbReference>
<feature type="signal peptide" evidence="4">
    <location>
        <begin position="1"/>
        <end position="18"/>
    </location>
</feature>
<dbReference type="Proteomes" id="UP000663860">
    <property type="component" value="Unassembled WGS sequence"/>
</dbReference>
<evidence type="ECO:0000256" key="4">
    <source>
        <dbReference type="SAM" id="SignalP"/>
    </source>
</evidence>
<dbReference type="GO" id="GO:0004656">
    <property type="term" value="F:procollagen-proline 4-dioxygenase activity"/>
    <property type="evidence" value="ECO:0007669"/>
    <property type="project" value="TreeGrafter"/>
</dbReference>
<name>A0A813XBC5_9BILA</name>
<keyword evidence="3" id="KW-0408">Iron</keyword>
<proteinExistence type="predicted"/>
<keyword evidence="1" id="KW-0479">Metal-binding</keyword>
<keyword evidence="2" id="KW-0847">Vitamin C</keyword>
<organism evidence="5 6">
    <name type="scientific">Adineta steineri</name>
    <dbReference type="NCBI Taxonomy" id="433720"/>
    <lineage>
        <taxon>Eukaryota</taxon>
        <taxon>Metazoa</taxon>
        <taxon>Spiralia</taxon>
        <taxon>Gnathifera</taxon>
        <taxon>Rotifera</taxon>
        <taxon>Eurotatoria</taxon>
        <taxon>Bdelloidea</taxon>
        <taxon>Adinetida</taxon>
        <taxon>Adinetidae</taxon>
        <taxon>Adineta</taxon>
    </lineage>
</organism>
<reference evidence="5" key="1">
    <citation type="submission" date="2021-02" db="EMBL/GenBank/DDBJ databases">
        <authorList>
            <person name="Nowell W R."/>
        </authorList>
    </citation>
    <scope>NUCLEOTIDE SEQUENCE</scope>
</reference>
<dbReference type="InterPro" id="IPR045054">
    <property type="entry name" value="P4HA-like"/>
</dbReference>
<evidence type="ECO:0000256" key="3">
    <source>
        <dbReference type="ARBA" id="ARBA00023004"/>
    </source>
</evidence>
<accession>A0A813XBC5</accession>
<protein>
    <submittedName>
        <fullName evidence="5">Uncharacterized protein</fullName>
    </submittedName>
</protein>
<evidence type="ECO:0000313" key="6">
    <source>
        <dbReference type="Proteomes" id="UP000663860"/>
    </source>
</evidence>
<sequence>MFMRRVLTVLFCISFTLYLLNVNQIQEKTFEGIKIGLELTIEYLIDLHLYFGNEFIEYKITKYDSETIKQPNSTSFQDDYNCPDHQYKIRLYLLNVNQIQEKTFEGIKIGLELTIEYLIDLHLYFGNEFIEYKISKYNNETIKQPNATHVPDDYNCPDHRYKIRIISRRPLIIYIEKFLTEDEMKHFIELGEARFKASAIVGSDGTRVLDERRTSSSGFIERHETPIVKCIEQRFAEFQGNVDVEHLERLQVVKYLQSQEACNILFYLNNKSPIN</sequence>
<comment type="caution">
    <text evidence="5">The sequence shown here is derived from an EMBL/GenBank/DDBJ whole genome shotgun (WGS) entry which is preliminary data.</text>
</comment>
<dbReference type="PANTHER" id="PTHR10869:SF246">
    <property type="entry name" value="TRANSMEMBRANE PROLYL 4-HYDROXYLASE"/>
    <property type="match status" value="1"/>
</dbReference>
<dbReference type="GO" id="GO:0005783">
    <property type="term" value="C:endoplasmic reticulum"/>
    <property type="evidence" value="ECO:0007669"/>
    <property type="project" value="TreeGrafter"/>
</dbReference>
<dbReference type="AlphaFoldDB" id="A0A813XBC5"/>
<evidence type="ECO:0000313" key="5">
    <source>
        <dbReference type="EMBL" id="CAF0868133.1"/>
    </source>
</evidence>
<dbReference type="Gene3D" id="2.60.120.620">
    <property type="entry name" value="q2cbj1_9rhob like domain"/>
    <property type="match status" value="1"/>
</dbReference>
<gene>
    <name evidence="5" type="ORF">IZO911_LOCUS10507</name>
</gene>
<evidence type="ECO:0000256" key="1">
    <source>
        <dbReference type="ARBA" id="ARBA00022723"/>
    </source>
</evidence>
<evidence type="ECO:0000256" key="2">
    <source>
        <dbReference type="ARBA" id="ARBA00022896"/>
    </source>
</evidence>
<keyword evidence="4" id="KW-0732">Signal</keyword>
<dbReference type="GO" id="GO:0031418">
    <property type="term" value="F:L-ascorbic acid binding"/>
    <property type="evidence" value="ECO:0007669"/>
    <property type="project" value="UniProtKB-KW"/>
</dbReference>